<organism evidence="1 2">
    <name type="scientific">Sporomusa ovata</name>
    <dbReference type="NCBI Taxonomy" id="2378"/>
    <lineage>
        <taxon>Bacteria</taxon>
        <taxon>Bacillati</taxon>
        <taxon>Bacillota</taxon>
        <taxon>Negativicutes</taxon>
        <taxon>Selenomonadales</taxon>
        <taxon>Sporomusaceae</taxon>
        <taxon>Sporomusa</taxon>
    </lineage>
</organism>
<proteinExistence type="predicted"/>
<evidence type="ECO:0000313" key="2">
    <source>
        <dbReference type="Proteomes" id="UP000049855"/>
    </source>
</evidence>
<dbReference type="Proteomes" id="UP000049855">
    <property type="component" value="Unassembled WGS sequence"/>
</dbReference>
<keyword evidence="2" id="KW-1185">Reference proteome</keyword>
<sequence>MKTMKLNKKIMIASAIIVSIIASSYLVENITKDSGLQKGTIITVIQDGQPIAYMDSNVFKELMKKEYKQDTGIKGPSLVYVLSSAGVGNYKSIEIKNVQKVTDNYIIKQQDLNNTFIFYFTDHNTVNLMKLGQASTTLAEDVSEIIVKTKE</sequence>
<dbReference type="AlphaFoldDB" id="A0A0U1KTW4"/>
<dbReference type="RefSeq" id="WP_021169070.1">
    <property type="nucleotide sequence ID" value="NZ_CTRP01000003.1"/>
</dbReference>
<protein>
    <submittedName>
        <fullName evidence="1">Uncharacterized protein</fullName>
    </submittedName>
</protein>
<reference evidence="2" key="1">
    <citation type="submission" date="2015-03" db="EMBL/GenBank/DDBJ databases">
        <authorList>
            <person name="Nijsse Bart"/>
        </authorList>
    </citation>
    <scope>NUCLEOTIDE SEQUENCE [LARGE SCALE GENOMIC DNA]</scope>
</reference>
<dbReference type="EMBL" id="CTRP01000003">
    <property type="protein sequence ID" value="CQR70333.1"/>
    <property type="molecule type" value="Genomic_DNA"/>
</dbReference>
<accession>A0A0U1KTW4</accession>
<evidence type="ECO:0000313" key="1">
    <source>
        <dbReference type="EMBL" id="CQR70333.1"/>
    </source>
</evidence>
<name>A0A0U1KTW4_9FIRM</name>
<gene>
    <name evidence="1" type="ORF">SpAn4DRAFT_1302</name>
</gene>